<protein>
    <submittedName>
        <fullName evidence="3">Uncharacterized protein</fullName>
    </submittedName>
</protein>
<keyword evidence="1" id="KW-0812">Transmembrane</keyword>
<evidence type="ECO:0000313" key="3">
    <source>
        <dbReference type="EMBL" id="SHG46631.1"/>
    </source>
</evidence>
<keyword evidence="1" id="KW-0472">Membrane</keyword>
<sequence length="421" mass="48703">MKLSIPITIFSALLLFCTTRGLAQQEELSDYEIQSNFKTEYQQFSNKIDTVTVADSARAIKESIQELDEKYRPHEELLDKALYPETYEEMMNELNQAATLAASRLQKMERQDDQLTTLQLRLLAYQEHVYELTREADSLKQAMQESIESEKQLSGMVRNYRRNLEERDQLVLDFIDSTVVAYQQIDMQAFRELQDMNSKARLNSDGNALQMIRDISAENLNILEENSSNLHLEDYMRMQTVQQRFEQMWNRLGTKIAAVYGGSDAGKLAREVEANIQKWDELLQERTFATLHDSLREKGVAISEFENAEEFNNSLNAYLDTVITESRDGTSEENYERFQAFRDFWNRVERQWSSYFTEAGIMTNTQLATISEKTDTWGEHAEPESNTMTYLLIITAVVAIVLGGLLIREKTKGNGKEKKKA</sequence>
<evidence type="ECO:0000313" key="4">
    <source>
        <dbReference type="Proteomes" id="UP000184041"/>
    </source>
</evidence>
<feature type="chain" id="PRO_5012522311" evidence="2">
    <location>
        <begin position="24"/>
        <end position="421"/>
    </location>
</feature>
<keyword evidence="2" id="KW-0732">Signal</keyword>
<feature type="transmembrane region" description="Helical" evidence="1">
    <location>
        <begin position="388"/>
        <end position="407"/>
    </location>
</feature>
<dbReference type="OrthoDB" id="1523972at2"/>
<evidence type="ECO:0000256" key="1">
    <source>
        <dbReference type="SAM" id="Phobius"/>
    </source>
</evidence>
<name>A0A1M5K1K7_9BACT</name>
<accession>A0A1M5K1K7</accession>
<dbReference type="RefSeq" id="WP_073068052.1">
    <property type="nucleotide sequence ID" value="NZ_FQUS01000029.1"/>
</dbReference>
<proteinExistence type="predicted"/>
<gene>
    <name evidence="3" type="ORF">SAMN05443144_12919</name>
</gene>
<reference evidence="3 4" key="1">
    <citation type="submission" date="2016-11" db="EMBL/GenBank/DDBJ databases">
        <authorList>
            <person name="Jaros S."/>
            <person name="Januszkiewicz K."/>
            <person name="Wedrychowicz H."/>
        </authorList>
    </citation>
    <scope>NUCLEOTIDE SEQUENCE [LARGE SCALE GENOMIC DNA]</scope>
    <source>
        <strain evidence="3 4">DSM 21986</strain>
    </source>
</reference>
<dbReference type="Proteomes" id="UP000184041">
    <property type="component" value="Unassembled WGS sequence"/>
</dbReference>
<keyword evidence="1" id="KW-1133">Transmembrane helix</keyword>
<evidence type="ECO:0000256" key="2">
    <source>
        <dbReference type="SAM" id="SignalP"/>
    </source>
</evidence>
<feature type="signal peptide" evidence="2">
    <location>
        <begin position="1"/>
        <end position="23"/>
    </location>
</feature>
<dbReference type="STRING" id="1194090.SAMN05443144_12919"/>
<organism evidence="3 4">
    <name type="scientific">Fodinibius roseus</name>
    <dbReference type="NCBI Taxonomy" id="1194090"/>
    <lineage>
        <taxon>Bacteria</taxon>
        <taxon>Pseudomonadati</taxon>
        <taxon>Balneolota</taxon>
        <taxon>Balneolia</taxon>
        <taxon>Balneolales</taxon>
        <taxon>Balneolaceae</taxon>
        <taxon>Fodinibius</taxon>
    </lineage>
</organism>
<keyword evidence="4" id="KW-1185">Reference proteome</keyword>
<dbReference type="EMBL" id="FQUS01000029">
    <property type="protein sequence ID" value="SHG46631.1"/>
    <property type="molecule type" value="Genomic_DNA"/>
</dbReference>
<dbReference type="AlphaFoldDB" id="A0A1M5K1K7"/>